<dbReference type="Proteomes" id="UP000299102">
    <property type="component" value="Unassembled WGS sequence"/>
</dbReference>
<organism evidence="1 2">
    <name type="scientific">Eumeta variegata</name>
    <name type="common">Bagworm moth</name>
    <name type="synonym">Eumeta japonica</name>
    <dbReference type="NCBI Taxonomy" id="151549"/>
    <lineage>
        <taxon>Eukaryota</taxon>
        <taxon>Metazoa</taxon>
        <taxon>Ecdysozoa</taxon>
        <taxon>Arthropoda</taxon>
        <taxon>Hexapoda</taxon>
        <taxon>Insecta</taxon>
        <taxon>Pterygota</taxon>
        <taxon>Neoptera</taxon>
        <taxon>Endopterygota</taxon>
        <taxon>Lepidoptera</taxon>
        <taxon>Glossata</taxon>
        <taxon>Ditrysia</taxon>
        <taxon>Tineoidea</taxon>
        <taxon>Psychidae</taxon>
        <taxon>Oiketicinae</taxon>
        <taxon>Eumeta</taxon>
    </lineage>
</organism>
<evidence type="ECO:0000313" key="1">
    <source>
        <dbReference type="EMBL" id="GBP55259.1"/>
    </source>
</evidence>
<comment type="caution">
    <text evidence="1">The sequence shown here is derived from an EMBL/GenBank/DDBJ whole genome shotgun (WGS) entry which is preliminary data.</text>
</comment>
<proteinExistence type="predicted"/>
<reference evidence="1 2" key="1">
    <citation type="journal article" date="2019" name="Commun. Biol.">
        <title>The bagworm genome reveals a unique fibroin gene that provides high tensile strength.</title>
        <authorList>
            <person name="Kono N."/>
            <person name="Nakamura H."/>
            <person name="Ohtoshi R."/>
            <person name="Tomita M."/>
            <person name="Numata K."/>
            <person name="Arakawa K."/>
        </authorList>
    </citation>
    <scope>NUCLEOTIDE SEQUENCE [LARGE SCALE GENOMIC DNA]</scope>
</reference>
<keyword evidence="2" id="KW-1185">Reference proteome</keyword>
<name>A0A4C1WYT4_EUMVA</name>
<sequence>MKLCRSELPANDVMRRFNTPPTFLLLTLVPISHHCDPFVTNFAATEFRTLYYDSIVYVLVHVDRAGAVAGAGAERRGEFVFTLASLAARRLRE</sequence>
<evidence type="ECO:0000313" key="2">
    <source>
        <dbReference type="Proteomes" id="UP000299102"/>
    </source>
</evidence>
<dbReference type="EMBL" id="BGZK01000664">
    <property type="protein sequence ID" value="GBP55259.1"/>
    <property type="molecule type" value="Genomic_DNA"/>
</dbReference>
<gene>
    <name evidence="1" type="ORF">EVAR_24455_1</name>
</gene>
<protein>
    <submittedName>
        <fullName evidence="1">Uncharacterized protein</fullName>
    </submittedName>
</protein>
<dbReference type="AlphaFoldDB" id="A0A4C1WYT4"/>
<accession>A0A4C1WYT4</accession>